<dbReference type="SUPFAM" id="SSF103612">
    <property type="entry name" value="SBT domain"/>
    <property type="match status" value="1"/>
</dbReference>
<dbReference type="GO" id="GO:0008270">
    <property type="term" value="F:zinc ion binding"/>
    <property type="evidence" value="ECO:0007669"/>
    <property type="project" value="UniProtKB-KW"/>
</dbReference>
<proteinExistence type="predicted"/>
<keyword evidence="8" id="KW-0539">Nucleus</keyword>
<dbReference type="PROSITE" id="PS51141">
    <property type="entry name" value="ZF_SBP"/>
    <property type="match status" value="1"/>
</dbReference>
<keyword evidence="3 9" id="KW-0863">Zinc-finger</keyword>
<evidence type="ECO:0000313" key="14">
    <source>
        <dbReference type="RefSeq" id="XP_030539897.1"/>
    </source>
</evidence>
<reference evidence="14" key="2">
    <citation type="submission" date="2025-08" db="UniProtKB">
        <authorList>
            <consortium name="RefSeq"/>
        </authorList>
    </citation>
    <scope>IDENTIFICATION</scope>
    <source>
        <tissue evidence="14">Leaf</tissue>
    </source>
</reference>
<dbReference type="GO" id="GO:0003677">
    <property type="term" value="F:DNA binding"/>
    <property type="evidence" value="ECO:0007669"/>
    <property type="project" value="UniProtKB-KW"/>
</dbReference>
<dbReference type="OrthoDB" id="514967at2759"/>
<evidence type="ECO:0000256" key="6">
    <source>
        <dbReference type="ARBA" id="ARBA00023125"/>
    </source>
</evidence>
<dbReference type="InterPro" id="IPR036893">
    <property type="entry name" value="SBP_sf"/>
</dbReference>
<dbReference type="PANTHER" id="PTHR31251">
    <property type="entry name" value="SQUAMOSA PROMOTER-BINDING-LIKE PROTEIN 4"/>
    <property type="match status" value="1"/>
</dbReference>
<evidence type="ECO:0000259" key="12">
    <source>
        <dbReference type="PROSITE" id="PS51141"/>
    </source>
</evidence>
<dbReference type="InterPro" id="IPR036770">
    <property type="entry name" value="Ankyrin_rpt-contain_sf"/>
</dbReference>
<evidence type="ECO:0000256" key="4">
    <source>
        <dbReference type="ARBA" id="ARBA00022833"/>
    </source>
</evidence>
<dbReference type="FunFam" id="4.10.1100.10:FF:000001">
    <property type="entry name" value="Squamosa promoter-binding-like protein 14"/>
    <property type="match status" value="1"/>
</dbReference>
<keyword evidence="7" id="KW-0804">Transcription</keyword>
<dbReference type="Pfam" id="PF26102">
    <property type="entry name" value="Ig_SPL7"/>
    <property type="match status" value="1"/>
</dbReference>
<evidence type="ECO:0000256" key="5">
    <source>
        <dbReference type="ARBA" id="ARBA00023015"/>
    </source>
</evidence>
<sequence>MEARIKEKGHFGLMASDLNSVGKKSLEWDPNEWRWDGDLFTASPLNPMESECRSRQFFPVRPDNLATADFNKCSSSVLEDVQNEPGKREAEKRRRVVVVEDEGLDDEAGGLNLNIGGQGYPITDSSMKGGKKIKSVGPVPNGPACQVEGCRVDLSSAKDYHRRHKVCEMHSKASEALVGNVIQRFCQQCSRFHILQEFDEGKRSCRRRLAGHNRRRRKTRPEFVASGSSLGDERGSHYLLVNLLRILSNMHSSNLDPTKDQDLLSHLLRNLASTIDGQRLSDLLQESKGALDSSPDKVPDVTPDDPESAKASMIFAETNFQDPVRPDGHQMLRSAPDLIQQGTGTDSTGDGNQQPRTVFKSTGQCLTRDDRFARVHVSNDTSQRIRMKNIDLNSSYEDTLGFLVNTQTCNAPEHSGTGYFGSLMKASQGANKSSPPHTSSISNSTSTESPSSSSGEAECRTGRIVFKLFGKDPNDLPLALRTQILSWLAHSPTDMESYIRPGCIILSIYLCLEETMWRELHQNLGSTLRKLLDVSNDSFWRTGWIYTRVQDFVSFVYNGEIILETPLPLGHNSGKILSIKPIAVSVMQSAEFVVKGFNLFKTTSKLFCALEGKFLAQKSFCGLTEEAEIINEDEDDEIQFLSFRCSVPETCGRGFIEVEDHGLSCSFFPFIVAEEEVCSEIRMLESEIEALETPLDIKQEPEMAEARSKALDFVNEIGWLLHRSQAKHRLGALDHNVGLFPFRRFKWLMEFAMEHDWCAVVKKLLGTCFNGVVDAGEHPSIDLAMLDMNLLHRAVRRNCRAMVEFLLRYIPREGSDKAGLEQAQQIPENRRNFFFKANAVGPAGLTPLHIAASSKGFELVLDALTNDPLLVGIEAWKSARDDSGLTPNDYACLRGHYSYIHLVQRKSIGKSDRGHVILDFPTKKPLEGPRSAKPFSLESNKTELGLLRLHCKLCEQKIPCGPMRTSLVARPAMVSLVAIAAVCVCAALLFKSMPEVRCIFRPFLWEEVKYGWI</sequence>
<accession>A0A8B8Q0E4</accession>
<evidence type="ECO:0000256" key="10">
    <source>
        <dbReference type="SAM" id="MobiDB-lite"/>
    </source>
</evidence>
<evidence type="ECO:0000256" key="3">
    <source>
        <dbReference type="ARBA" id="ARBA00022771"/>
    </source>
</evidence>
<feature type="transmembrane region" description="Helical" evidence="11">
    <location>
        <begin position="972"/>
        <end position="990"/>
    </location>
</feature>
<dbReference type="PANTHER" id="PTHR31251:SF132">
    <property type="entry name" value="SQUAMOSA PROMOTER-BINDING-LIKE PROTEIN 1-RELATED"/>
    <property type="match status" value="1"/>
</dbReference>
<dbReference type="Proteomes" id="UP000827889">
    <property type="component" value="Chromosome 1"/>
</dbReference>
<keyword evidence="6" id="KW-0238">DNA-binding</keyword>
<dbReference type="Gene3D" id="1.25.40.20">
    <property type="entry name" value="Ankyrin repeat-containing domain"/>
    <property type="match status" value="1"/>
</dbReference>
<name>A0A8B8Q0E4_9MYRT</name>
<dbReference type="AlphaFoldDB" id="A0A8B8Q0E4"/>
<organism evidence="13 14">
    <name type="scientific">Rhodamnia argentea</name>
    <dbReference type="NCBI Taxonomy" id="178133"/>
    <lineage>
        <taxon>Eukaryota</taxon>
        <taxon>Viridiplantae</taxon>
        <taxon>Streptophyta</taxon>
        <taxon>Embryophyta</taxon>
        <taxon>Tracheophyta</taxon>
        <taxon>Spermatophyta</taxon>
        <taxon>Magnoliopsida</taxon>
        <taxon>eudicotyledons</taxon>
        <taxon>Gunneridae</taxon>
        <taxon>Pentapetalae</taxon>
        <taxon>rosids</taxon>
        <taxon>malvids</taxon>
        <taxon>Myrtales</taxon>
        <taxon>Myrtaceae</taxon>
        <taxon>Myrtoideae</taxon>
        <taxon>Myrteae</taxon>
        <taxon>Australasian group</taxon>
        <taxon>Rhodamnia</taxon>
    </lineage>
</organism>
<dbReference type="InterPro" id="IPR044817">
    <property type="entry name" value="SBP-like"/>
</dbReference>
<dbReference type="GeneID" id="115747764"/>
<evidence type="ECO:0000256" key="9">
    <source>
        <dbReference type="PROSITE-ProRule" id="PRU00470"/>
    </source>
</evidence>
<keyword evidence="13" id="KW-1185">Reference proteome</keyword>
<reference evidence="13" key="1">
    <citation type="submission" date="2025-05" db="UniProtKB">
        <authorList>
            <consortium name="RefSeq"/>
        </authorList>
    </citation>
    <scope>NUCLEOTIDE SEQUENCE [LARGE SCALE GENOMIC DNA]</scope>
</reference>
<evidence type="ECO:0000256" key="1">
    <source>
        <dbReference type="ARBA" id="ARBA00004123"/>
    </source>
</evidence>
<dbReference type="InterPro" id="IPR004333">
    <property type="entry name" value="SBP_dom"/>
</dbReference>
<evidence type="ECO:0000313" key="13">
    <source>
        <dbReference type="Proteomes" id="UP000827889"/>
    </source>
</evidence>
<dbReference type="SUPFAM" id="SSF48403">
    <property type="entry name" value="Ankyrin repeat"/>
    <property type="match status" value="1"/>
</dbReference>
<keyword evidence="11" id="KW-1133">Transmembrane helix</keyword>
<evidence type="ECO:0000256" key="2">
    <source>
        <dbReference type="ARBA" id="ARBA00022723"/>
    </source>
</evidence>
<evidence type="ECO:0000256" key="11">
    <source>
        <dbReference type="SAM" id="Phobius"/>
    </source>
</evidence>
<keyword evidence="4" id="KW-0862">Zinc</keyword>
<feature type="region of interest" description="Disordered" evidence="10">
    <location>
        <begin position="420"/>
        <end position="456"/>
    </location>
</feature>
<keyword evidence="2" id="KW-0479">Metal-binding</keyword>
<comment type="subcellular location">
    <subcellularLocation>
        <location evidence="1">Nucleus</location>
    </subcellularLocation>
</comment>
<feature type="domain" description="SBP-type" evidence="12">
    <location>
        <begin position="142"/>
        <end position="219"/>
    </location>
</feature>
<feature type="region of interest" description="Disordered" evidence="10">
    <location>
        <begin position="288"/>
        <end position="307"/>
    </location>
</feature>
<dbReference type="KEGG" id="rarg:115747764"/>
<keyword evidence="11" id="KW-0472">Membrane</keyword>
<gene>
    <name evidence="14" type="primary">LOC115747764</name>
</gene>
<keyword evidence="5" id="KW-0805">Transcription regulation</keyword>
<evidence type="ECO:0000256" key="8">
    <source>
        <dbReference type="ARBA" id="ARBA00023242"/>
    </source>
</evidence>
<dbReference type="RefSeq" id="XP_030539897.1">
    <property type="nucleotide sequence ID" value="XM_030684037.2"/>
</dbReference>
<feature type="compositionally biased region" description="Low complexity" evidence="10">
    <location>
        <begin position="433"/>
        <end position="454"/>
    </location>
</feature>
<dbReference type="Pfam" id="PF03110">
    <property type="entry name" value="SBP"/>
    <property type="match status" value="1"/>
</dbReference>
<dbReference type="GO" id="GO:0005634">
    <property type="term" value="C:nucleus"/>
    <property type="evidence" value="ECO:0007669"/>
    <property type="project" value="UniProtKB-SubCell"/>
</dbReference>
<protein>
    <submittedName>
        <fullName evidence="14">Squamosa promoter-binding-like protein 1 isoform X1</fullName>
    </submittedName>
</protein>
<dbReference type="Gene3D" id="4.10.1100.10">
    <property type="entry name" value="Transcription factor, SBP-box domain"/>
    <property type="match status" value="1"/>
</dbReference>
<keyword evidence="11" id="KW-0812">Transmembrane</keyword>
<evidence type="ECO:0000256" key="7">
    <source>
        <dbReference type="ARBA" id="ARBA00023163"/>
    </source>
</evidence>